<reference evidence="2 3" key="1">
    <citation type="submission" date="2014-04" db="EMBL/GenBank/DDBJ databases">
        <authorList>
            <consortium name="DOE Joint Genome Institute"/>
            <person name="Kuo A."/>
            <person name="Kohler A."/>
            <person name="Costa M.D."/>
            <person name="Nagy L.G."/>
            <person name="Floudas D."/>
            <person name="Copeland A."/>
            <person name="Barry K.W."/>
            <person name="Cichocki N."/>
            <person name="Veneault-Fourrey C."/>
            <person name="LaButti K."/>
            <person name="Lindquist E.A."/>
            <person name="Lipzen A."/>
            <person name="Lundell T."/>
            <person name="Morin E."/>
            <person name="Murat C."/>
            <person name="Sun H."/>
            <person name="Tunlid A."/>
            <person name="Henrissat B."/>
            <person name="Grigoriev I.V."/>
            <person name="Hibbett D.S."/>
            <person name="Martin F."/>
            <person name="Nordberg H.P."/>
            <person name="Cantor M.N."/>
            <person name="Hua S.X."/>
        </authorList>
    </citation>
    <scope>NUCLEOTIDE SEQUENCE [LARGE SCALE GENOMIC DNA]</scope>
    <source>
        <strain evidence="2 3">441</strain>
    </source>
</reference>
<feature type="compositionally biased region" description="Polar residues" evidence="1">
    <location>
        <begin position="249"/>
        <end position="258"/>
    </location>
</feature>
<dbReference type="AlphaFoldDB" id="A0A0D0A944"/>
<organism evidence="2 3">
    <name type="scientific">Pisolithus microcarpus 441</name>
    <dbReference type="NCBI Taxonomy" id="765257"/>
    <lineage>
        <taxon>Eukaryota</taxon>
        <taxon>Fungi</taxon>
        <taxon>Dikarya</taxon>
        <taxon>Basidiomycota</taxon>
        <taxon>Agaricomycotina</taxon>
        <taxon>Agaricomycetes</taxon>
        <taxon>Agaricomycetidae</taxon>
        <taxon>Boletales</taxon>
        <taxon>Sclerodermatineae</taxon>
        <taxon>Pisolithaceae</taxon>
        <taxon>Pisolithus</taxon>
    </lineage>
</organism>
<feature type="region of interest" description="Disordered" evidence="1">
    <location>
        <begin position="165"/>
        <end position="274"/>
    </location>
</feature>
<accession>A0A0D0A944</accession>
<feature type="compositionally biased region" description="Polar residues" evidence="1">
    <location>
        <begin position="220"/>
        <end position="236"/>
    </location>
</feature>
<feature type="compositionally biased region" description="Basic and acidic residues" evidence="1">
    <location>
        <begin position="165"/>
        <end position="187"/>
    </location>
</feature>
<sequence>MKFVKNSKELDTAINEILGIFYWLVVSSGRLESAEKLQSWREAVKEMRRVLESVRNTVNRTDNVPLLLIGVDRFIHWTENLGAPGVPFPDWHRCLYPSQDAIADHPWLLNVEQRYDATRLGLVVQQESSMSEPVLVQIPTAMLEPTTQPMSNLRPIQAISINKGKGKEIAQESEGIEKEHTSQREGNDNGESEVVEKDIEMEEEMSEPIRGRPKKRARSHSQSWPALTRQKSQSQPKRLGRKDRESQVEGISSPSNHPTMPKPKYGRAQVAACTTPPHNPEACGTCINHKMVCTWTPGTVPCDLCKKRKIGCTKANIHRTSTAHTPKPPAQRQASPSQRKSSRPQKQPPPLTNDDDTPVPPPRKKAHVTQGGQTPQSGAAASTSSAPQRRIILEQELANCRLMVGVLTHEMETLRVSVHGAQPVQTTRPPTVDEDLLDLLGPPQSNTTMDQADKSITADLQGLVLTSTQSGHDIEITQQVHEGITDAEIEMEGGAMQVGNESGACPPEMTRKEGA</sequence>
<keyword evidence="3" id="KW-1185">Reference proteome</keyword>
<evidence type="ECO:0000313" key="3">
    <source>
        <dbReference type="Proteomes" id="UP000054018"/>
    </source>
</evidence>
<dbReference type="Proteomes" id="UP000054018">
    <property type="component" value="Unassembled WGS sequence"/>
</dbReference>
<dbReference type="HOGENOM" id="CLU_041699_1_0_1"/>
<protein>
    <recommendedName>
        <fullName evidence="4">Zn(2)-C6 fungal-type domain-containing protein</fullName>
    </recommendedName>
</protein>
<name>A0A0D0A944_9AGAM</name>
<dbReference type="EMBL" id="KN833686">
    <property type="protein sequence ID" value="KIK30872.1"/>
    <property type="molecule type" value="Genomic_DNA"/>
</dbReference>
<reference evidence="3" key="2">
    <citation type="submission" date="2015-01" db="EMBL/GenBank/DDBJ databases">
        <title>Evolutionary Origins and Diversification of the Mycorrhizal Mutualists.</title>
        <authorList>
            <consortium name="DOE Joint Genome Institute"/>
            <consortium name="Mycorrhizal Genomics Consortium"/>
            <person name="Kohler A."/>
            <person name="Kuo A."/>
            <person name="Nagy L.G."/>
            <person name="Floudas D."/>
            <person name="Copeland A."/>
            <person name="Barry K.W."/>
            <person name="Cichocki N."/>
            <person name="Veneault-Fourrey C."/>
            <person name="LaButti K."/>
            <person name="Lindquist E.A."/>
            <person name="Lipzen A."/>
            <person name="Lundell T."/>
            <person name="Morin E."/>
            <person name="Murat C."/>
            <person name="Riley R."/>
            <person name="Ohm R."/>
            <person name="Sun H."/>
            <person name="Tunlid A."/>
            <person name="Henrissat B."/>
            <person name="Grigoriev I.V."/>
            <person name="Hibbett D.S."/>
            <person name="Martin F."/>
        </authorList>
    </citation>
    <scope>NUCLEOTIDE SEQUENCE [LARGE SCALE GENOMIC DNA]</scope>
    <source>
        <strain evidence="3">441</strain>
    </source>
</reference>
<proteinExistence type="predicted"/>
<gene>
    <name evidence="2" type="ORF">PISMIDRAFT_6180</name>
</gene>
<dbReference type="OrthoDB" id="2663062at2759"/>
<evidence type="ECO:0000313" key="2">
    <source>
        <dbReference type="EMBL" id="KIK30872.1"/>
    </source>
</evidence>
<feature type="compositionally biased region" description="Polar residues" evidence="1">
    <location>
        <begin position="370"/>
        <end position="387"/>
    </location>
</feature>
<feature type="region of interest" description="Disordered" evidence="1">
    <location>
        <begin position="318"/>
        <end position="387"/>
    </location>
</feature>
<feature type="compositionally biased region" description="Acidic residues" evidence="1">
    <location>
        <begin position="188"/>
        <end position="206"/>
    </location>
</feature>
<evidence type="ECO:0000256" key="1">
    <source>
        <dbReference type="SAM" id="MobiDB-lite"/>
    </source>
</evidence>
<evidence type="ECO:0008006" key="4">
    <source>
        <dbReference type="Google" id="ProtNLM"/>
    </source>
</evidence>